<dbReference type="AlphaFoldDB" id="A0A0F9PZS0"/>
<name>A0A0F9PZS0_9ZZZZ</name>
<evidence type="ECO:0000313" key="1">
    <source>
        <dbReference type="EMBL" id="KKN06531.1"/>
    </source>
</evidence>
<comment type="caution">
    <text evidence="1">The sequence shown here is derived from an EMBL/GenBank/DDBJ whole genome shotgun (WGS) entry which is preliminary data.</text>
</comment>
<protein>
    <submittedName>
        <fullName evidence="1">Uncharacterized protein</fullName>
    </submittedName>
</protein>
<dbReference type="EMBL" id="LAZR01004678">
    <property type="protein sequence ID" value="KKN06531.1"/>
    <property type="molecule type" value="Genomic_DNA"/>
</dbReference>
<accession>A0A0F9PZS0</accession>
<sequence>MRIKVTTFKPSGKYYTDVKTEIVTFSRPWEMVSIMMSMIRENRIPGIEPGGIHDFHVLVEDLDTGIPYLFPLGQKEVL</sequence>
<organism evidence="1">
    <name type="scientific">marine sediment metagenome</name>
    <dbReference type="NCBI Taxonomy" id="412755"/>
    <lineage>
        <taxon>unclassified sequences</taxon>
        <taxon>metagenomes</taxon>
        <taxon>ecological metagenomes</taxon>
    </lineage>
</organism>
<gene>
    <name evidence="1" type="ORF">LCGC14_1076150</name>
</gene>
<proteinExistence type="predicted"/>
<reference evidence="1" key="1">
    <citation type="journal article" date="2015" name="Nature">
        <title>Complex archaea that bridge the gap between prokaryotes and eukaryotes.</title>
        <authorList>
            <person name="Spang A."/>
            <person name="Saw J.H."/>
            <person name="Jorgensen S.L."/>
            <person name="Zaremba-Niedzwiedzka K."/>
            <person name="Martijn J."/>
            <person name="Lind A.E."/>
            <person name="van Eijk R."/>
            <person name="Schleper C."/>
            <person name="Guy L."/>
            <person name="Ettema T.J."/>
        </authorList>
    </citation>
    <scope>NUCLEOTIDE SEQUENCE</scope>
</reference>